<dbReference type="InterPro" id="IPR037004">
    <property type="entry name" value="Exonuc_VII_ssu_sf"/>
</dbReference>
<evidence type="ECO:0000256" key="2">
    <source>
        <dbReference type="ARBA" id="ARBA00022490"/>
    </source>
</evidence>
<dbReference type="GO" id="GO:0006308">
    <property type="term" value="P:DNA catabolic process"/>
    <property type="evidence" value="ECO:0007669"/>
    <property type="project" value="UniProtKB-UniRule"/>
</dbReference>
<dbReference type="NCBIfam" id="TIGR01280">
    <property type="entry name" value="xseB"/>
    <property type="match status" value="1"/>
</dbReference>
<dbReference type="GO" id="GO:0005829">
    <property type="term" value="C:cytosol"/>
    <property type="evidence" value="ECO:0007669"/>
    <property type="project" value="TreeGrafter"/>
</dbReference>
<keyword evidence="3 6" id="KW-0540">Nuclease</keyword>
<dbReference type="GO" id="GO:0009318">
    <property type="term" value="C:exodeoxyribonuclease VII complex"/>
    <property type="evidence" value="ECO:0007669"/>
    <property type="project" value="UniProtKB-UniRule"/>
</dbReference>
<sequence>MSFESDLKRMEEITELLKKEETGLEESIKLYEEANALGKKLTKTLSEIQRKVEKVVSDNENELATESFENDEE</sequence>
<gene>
    <name evidence="6 7" type="primary">xseB</name>
    <name evidence="7" type="ORF">IAA72_05630</name>
</gene>
<comment type="subcellular location">
    <subcellularLocation>
        <location evidence="6">Cytoplasm</location>
    </subcellularLocation>
</comment>
<keyword evidence="5 6" id="KW-0269">Exonuclease</keyword>
<evidence type="ECO:0000256" key="1">
    <source>
        <dbReference type="ARBA" id="ARBA00009998"/>
    </source>
</evidence>
<evidence type="ECO:0000313" key="8">
    <source>
        <dbReference type="Proteomes" id="UP000810292"/>
    </source>
</evidence>
<keyword evidence="4 6" id="KW-0378">Hydrolase</keyword>
<dbReference type="AlphaFoldDB" id="A0A9D9IBE4"/>
<comment type="function">
    <text evidence="6">Bidirectionally degrades single-stranded DNA into large acid-insoluble oligonucleotides, which are then degraded further into small acid-soluble oligonucleotides.</text>
</comment>
<comment type="subunit">
    <text evidence="6">Heterooligomer composed of large and small subunits.</text>
</comment>
<dbReference type="Proteomes" id="UP000810292">
    <property type="component" value="Unassembled WGS sequence"/>
</dbReference>
<comment type="caution">
    <text evidence="7">The sequence shown here is derived from an EMBL/GenBank/DDBJ whole genome shotgun (WGS) entry which is preliminary data.</text>
</comment>
<dbReference type="Gene3D" id="1.10.287.1040">
    <property type="entry name" value="Exonuclease VII, small subunit"/>
    <property type="match status" value="1"/>
</dbReference>
<dbReference type="HAMAP" id="MF_00337">
    <property type="entry name" value="Exonuc_7_S"/>
    <property type="match status" value="1"/>
</dbReference>
<evidence type="ECO:0000256" key="6">
    <source>
        <dbReference type="HAMAP-Rule" id="MF_00337"/>
    </source>
</evidence>
<proteinExistence type="inferred from homology"/>
<dbReference type="InterPro" id="IPR003761">
    <property type="entry name" value="Exonuc_VII_S"/>
</dbReference>
<name>A0A9D9IBE4_9SPIO</name>
<evidence type="ECO:0000256" key="3">
    <source>
        <dbReference type="ARBA" id="ARBA00022722"/>
    </source>
</evidence>
<evidence type="ECO:0000256" key="5">
    <source>
        <dbReference type="ARBA" id="ARBA00022839"/>
    </source>
</evidence>
<evidence type="ECO:0000313" key="7">
    <source>
        <dbReference type="EMBL" id="MBO8469245.1"/>
    </source>
</evidence>
<dbReference type="Pfam" id="PF02609">
    <property type="entry name" value="Exonuc_VII_S"/>
    <property type="match status" value="1"/>
</dbReference>
<dbReference type="EC" id="3.1.11.6" evidence="6"/>
<dbReference type="GO" id="GO:0008855">
    <property type="term" value="F:exodeoxyribonuclease VII activity"/>
    <property type="evidence" value="ECO:0007669"/>
    <property type="project" value="UniProtKB-UniRule"/>
</dbReference>
<keyword evidence="2 6" id="KW-0963">Cytoplasm</keyword>
<reference evidence="7" key="1">
    <citation type="submission" date="2020-10" db="EMBL/GenBank/DDBJ databases">
        <authorList>
            <person name="Gilroy R."/>
        </authorList>
    </citation>
    <scope>NUCLEOTIDE SEQUENCE</scope>
    <source>
        <strain evidence="7">14700</strain>
    </source>
</reference>
<dbReference type="EMBL" id="JADIMF010000086">
    <property type="protein sequence ID" value="MBO8469245.1"/>
    <property type="molecule type" value="Genomic_DNA"/>
</dbReference>
<comment type="similarity">
    <text evidence="1 6">Belongs to the XseB family.</text>
</comment>
<organism evidence="7 8">
    <name type="scientific">Candidatus Ornithospirochaeta stercoravium</name>
    <dbReference type="NCBI Taxonomy" id="2840897"/>
    <lineage>
        <taxon>Bacteria</taxon>
        <taxon>Pseudomonadati</taxon>
        <taxon>Spirochaetota</taxon>
        <taxon>Spirochaetia</taxon>
        <taxon>Spirochaetales</taxon>
        <taxon>Spirochaetaceae</taxon>
        <taxon>Spirochaetaceae incertae sedis</taxon>
        <taxon>Candidatus Ornithospirochaeta</taxon>
    </lineage>
</organism>
<accession>A0A9D9IBE4</accession>
<evidence type="ECO:0000256" key="4">
    <source>
        <dbReference type="ARBA" id="ARBA00022801"/>
    </source>
</evidence>
<protein>
    <recommendedName>
        <fullName evidence="6">Exodeoxyribonuclease 7 small subunit</fullName>
        <ecNumber evidence="6">3.1.11.6</ecNumber>
    </recommendedName>
    <alternativeName>
        <fullName evidence="6">Exodeoxyribonuclease VII small subunit</fullName>
        <shortName evidence="6">Exonuclease VII small subunit</shortName>
    </alternativeName>
</protein>
<comment type="catalytic activity">
    <reaction evidence="6">
        <text>Exonucleolytic cleavage in either 5'- to 3'- or 3'- to 5'-direction to yield nucleoside 5'-phosphates.</text>
        <dbReference type="EC" id="3.1.11.6"/>
    </reaction>
</comment>
<reference evidence="7" key="2">
    <citation type="journal article" date="2021" name="PeerJ">
        <title>Extensive microbial diversity within the chicken gut microbiome revealed by metagenomics and culture.</title>
        <authorList>
            <person name="Gilroy R."/>
            <person name="Ravi A."/>
            <person name="Getino M."/>
            <person name="Pursley I."/>
            <person name="Horton D.L."/>
            <person name="Alikhan N.F."/>
            <person name="Baker D."/>
            <person name="Gharbi K."/>
            <person name="Hall N."/>
            <person name="Watson M."/>
            <person name="Adriaenssens E.M."/>
            <person name="Foster-Nyarko E."/>
            <person name="Jarju S."/>
            <person name="Secka A."/>
            <person name="Antonio M."/>
            <person name="Oren A."/>
            <person name="Chaudhuri R.R."/>
            <person name="La Ragione R."/>
            <person name="Hildebrand F."/>
            <person name="Pallen M.J."/>
        </authorList>
    </citation>
    <scope>NUCLEOTIDE SEQUENCE</scope>
    <source>
        <strain evidence="7">14700</strain>
    </source>
</reference>
<dbReference type="SUPFAM" id="SSF116842">
    <property type="entry name" value="XseB-like"/>
    <property type="match status" value="1"/>
</dbReference>
<dbReference type="PANTHER" id="PTHR34137">
    <property type="entry name" value="EXODEOXYRIBONUCLEASE 7 SMALL SUBUNIT"/>
    <property type="match status" value="1"/>
</dbReference>
<dbReference type="PANTHER" id="PTHR34137:SF1">
    <property type="entry name" value="EXODEOXYRIBONUCLEASE 7 SMALL SUBUNIT"/>
    <property type="match status" value="1"/>
</dbReference>